<dbReference type="EMBL" id="SVER01000015">
    <property type="protein sequence ID" value="MBE5919580.1"/>
    <property type="molecule type" value="Genomic_DNA"/>
</dbReference>
<feature type="domain" description="DUF4422" evidence="2">
    <location>
        <begin position="177"/>
        <end position="360"/>
    </location>
</feature>
<keyword evidence="1" id="KW-0175">Coiled coil</keyword>
<accession>A0A927U7R8</accession>
<dbReference type="InterPro" id="IPR025536">
    <property type="entry name" value="DUF4422"/>
</dbReference>
<dbReference type="Proteomes" id="UP000766246">
    <property type="component" value="Unassembled WGS sequence"/>
</dbReference>
<protein>
    <submittedName>
        <fullName evidence="3">DUF4422 domain-containing protein</fullName>
    </submittedName>
</protein>
<evidence type="ECO:0000313" key="4">
    <source>
        <dbReference type="Proteomes" id="UP000766246"/>
    </source>
</evidence>
<evidence type="ECO:0000256" key="1">
    <source>
        <dbReference type="SAM" id="Coils"/>
    </source>
</evidence>
<name>A0A927U7R8_9FIRM</name>
<proteinExistence type="predicted"/>
<reference evidence="3" key="1">
    <citation type="submission" date="2019-04" db="EMBL/GenBank/DDBJ databases">
        <title>Evolution of Biomass-Degrading Anaerobic Consortia Revealed by Metagenomics.</title>
        <authorList>
            <person name="Peng X."/>
        </authorList>
    </citation>
    <scope>NUCLEOTIDE SEQUENCE</scope>
    <source>
        <strain evidence="3">SIG311</strain>
    </source>
</reference>
<evidence type="ECO:0000259" key="2">
    <source>
        <dbReference type="Pfam" id="PF14393"/>
    </source>
</evidence>
<comment type="caution">
    <text evidence="3">The sequence shown here is derived from an EMBL/GenBank/DDBJ whole genome shotgun (WGS) entry which is preliminary data.</text>
</comment>
<feature type="coiled-coil region" evidence="1">
    <location>
        <begin position="124"/>
        <end position="158"/>
    </location>
</feature>
<dbReference type="Pfam" id="PF14393">
    <property type="entry name" value="DUF4422"/>
    <property type="match status" value="1"/>
</dbReference>
<organism evidence="3 4">
    <name type="scientific">Pseudobutyrivibrio ruminis</name>
    <dbReference type="NCBI Taxonomy" id="46206"/>
    <lineage>
        <taxon>Bacteria</taxon>
        <taxon>Bacillati</taxon>
        <taxon>Bacillota</taxon>
        <taxon>Clostridia</taxon>
        <taxon>Lachnospirales</taxon>
        <taxon>Lachnospiraceae</taxon>
        <taxon>Pseudobutyrivibrio</taxon>
    </lineage>
</organism>
<dbReference type="AlphaFoldDB" id="A0A927U7R8"/>
<evidence type="ECO:0000313" key="3">
    <source>
        <dbReference type="EMBL" id="MBE5919580.1"/>
    </source>
</evidence>
<gene>
    <name evidence="3" type="ORF">E7272_07015</name>
</gene>
<sequence length="376" mass="44253">MLYERDIFKQIVESRTILVYGASVVATQVGQCLMDDPYNVRVAAFVVTHAQGNPKVVLKRPVITLEVAEQVFPKDTLVIVACVEKNRKSIKNELAKSVFTEVIYLTFESDLWTGIRGNYMRSRLDNLGYRYRLLQEELRELKEEVEAQEKTIGVYRAVSQYDKELTEDISNYDWEDEIFVGAALSDKCSCRLRDDVGDNISTENRKYCELTALYWLWKNATADYVGLCHYRRHFCLSEKERAKLLKSDIDVVVTVPVMNYPCVLEIYERDHDPDDWKVMKKAIMVKQPDYLFDLIKVERGNFYFGYNMFIAKNQIFKDYCKWLFDILDYCNKHCIPKEDAYQNRFLGFLGERLLTVYMLHHYDDFKIAIADKHFVE</sequence>